<comment type="similarity">
    <text evidence="3">Belongs to the ING family.</text>
</comment>
<protein>
    <recommendedName>
        <fullName evidence="4">Partner of Y14 and mago</fullName>
    </recommendedName>
</protein>
<feature type="binding site" evidence="10">
    <location>
        <position position="157"/>
    </location>
    <ligand>
        <name>Zn(2+)</name>
        <dbReference type="ChEBI" id="CHEBI:29105"/>
        <label>1</label>
    </ligand>
</feature>
<feature type="region of interest" description="Disordered" evidence="12">
    <location>
        <begin position="1"/>
        <end position="114"/>
    </location>
</feature>
<dbReference type="GO" id="GO:0008270">
    <property type="term" value="F:zinc ion binding"/>
    <property type="evidence" value="ECO:0007669"/>
    <property type="project" value="UniProtKB-KW"/>
</dbReference>
<keyword evidence="7 10" id="KW-0862">Zinc</keyword>
<dbReference type="PANTHER" id="PTHR10333:SF42">
    <property type="entry name" value="INHIBITOR OF GROWTH PROTEIN 5"/>
    <property type="match status" value="1"/>
</dbReference>
<evidence type="ECO:0000256" key="12">
    <source>
        <dbReference type="SAM" id="MobiDB-lite"/>
    </source>
</evidence>
<dbReference type="Gene3D" id="3.30.40.10">
    <property type="entry name" value="Zinc/RING finger domain, C3HC4 (zinc finger)"/>
    <property type="match status" value="1"/>
</dbReference>
<dbReference type="PROSITE" id="PS50016">
    <property type="entry name" value="ZF_PHD_2"/>
    <property type="match status" value="1"/>
</dbReference>
<dbReference type="InterPro" id="IPR015362">
    <property type="entry name" value="WIBG_mago-bd"/>
</dbReference>
<feature type="binding site" evidence="10">
    <location>
        <position position="176"/>
    </location>
    <ligand>
        <name>Zn(2+)</name>
        <dbReference type="ChEBI" id="CHEBI:29105"/>
        <label>2</label>
    </ligand>
</feature>
<dbReference type="Proteomes" id="UP000887581">
    <property type="component" value="Unplaced"/>
</dbReference>
<feature type="region of interest" description="Disordered" evidence="12">
    <location>
        <begin position="241"/>
        <end position="285"/>
    </location>
</feature>
<feature type="compositionally biased region" description="Basic and acidic residues" evidence="12">
    <location>
        <begin position="46"/>
        <end position="56"/>
    </location>
</feature>
<dbReference type="InterPro" id="IPR036348">
    <property type="entry name" value="WIBG_N_sf"/>
</dbReference>
<dbReference type="InterPro" id="IPR019786">
    <property type="entry name" value="Zinc_finger_PHD-type_CS"/>
</dbReference>
<dbReference type="GO" id="GO:0005634">
    <property type="term" value="C:nucleus"/>
    <property type="evidence" value="ECO:0007669"/>
    <property type="project" value="UniProtKB-SubCell"/>
</dbReference>
<dbReference type="PANTHER" id="PTHR10333">
    <property type="entry name" value="INHIBITOR OF GROWTH PROTEIN"/>
    <property type="match status" value="1"/>
</dbReference>
<evidence type="ECO:0000256" key="11">
    <source>
        <dbReference type="PROSITE-ProRule" id="PRU00146"/>
    </source>
</evidence>
<dbReference type="InterPro" id="IPR019787">
    <property type="entry name" value="Znf_PHD-finger"/>
</dbReference>
<evidence type="ECO:0000256" key="3">
    <source>
        <dbReference type="ARBA" id="ARBA00010210"/>
    </source>
</evidence>
<dbReference type="Pfam" id="PF09282">
    <property type="entry name" value="Mago-bind"/>
    <property type="match status" value="1"/>
</dbReference>
<evidence type="ECO:0000313" key="14">
    <source>
        <dbReference type="Proteomes" id="UP000887581"/>
    </source>
</evidence>
<feature type="binding site" evidence="10">
    <location>
        <position position="173"/>
    </location>
    <ligand>
        <name>Zn(2+)</name>
        <dbReference type="ChEBI" id="CHEBI:29105"/>
        <label>2</label>
    </ligand>
</feature>
<feature type="compositionally biased region" description="Basic residues" evidence="12">
    <location>
        <begin position="97"/>
        <end position="113"/>
    </location>
</feature>
<evidence type="ECO:0000256" key="6">
    <source>
        <dbReference type="ARBA" id="ARBA00022771"/>
    </source>
</evidence>
<dbReference type="PROSITE" id="PS01359">
    <property type="entry name" value="ZF_PHD_1"/>
    <property type="match status" value="1"/>
</dbReference>
<accession>A0A915PHC2</accession>
<keyword evidence="14" id="KW-1185">Reference proteome</keyword>
<dbReference type="InterPro" id="IPR028651">
    <property type="entry name" value="ING_fam"/>
</dbReference>
<dbReference type="SUPFAM" id="SSF57903">
    <property type="entry name" value="FYVE/PHD zinc finger"/>
    <property type="match status" value="1"/>
</dbReference>
<evidence type="ECO:0000313" key="15">
    <source>
        <dbReference type="WBParaSite" id="sdigi.contig1114.g10192.t1"/>
    </source>
</evidence>
<dbReference type="SMART" id="SM01273">
    <property type="entry name" value="Mago-bind"/>
    <property type="match status" value="1"/>
</dbReference>
<evidence type="ECO:0000259" key="13">
    <source>
        <dbReference type="PROSITE" id="PS50016"/>
    </source>
</evidence>
<feature type="binding site" evidence="10">
    <location>
        <position position="136"/>
    </location>
    <ligand>
        <name>Zn(2+)</name>
        <dbReference type="ChEBI" id="CHEBI:29105"/>
        <label>1</label>
    </ligand>
</feature>
<dbReference type="SUPFAM" id="SSF101931">
    <property type="entry name" value="Pym (Within the bgcn gene intron protein, WIBG), N-terminal domain"/>
    <property type="match status" value="1"/>
</dbReference>
<dbReference type="CDD" id="cd15505">
    <property type="entry name" value="PHD_ING"/>
    <property type="match status" value="1"/>
</dbReference>
<dbReference type="InterPro" id="IPR001965">
    <property type="entry name" value="Znf_PHD"/>
</dbReference>
<dbReference type="InterPro" id="IPR011011">
    <property type="entry name" value="Znf_FYVE_PHD"/>
</dbReference>
<feature type="compositionally biased region" description="Polar residues" evidence="12">
    <location>
        <begin position="1"/>
        <end position="11"/>
    </location>
</feature>
<dbReference type="InterPro" id="IPR013083">
    <property type="entry name" value="Znf_RING/FYVE/PHD"/>
</dbReference>
<keyword evidence="8" id="KW-0156">Chromatin regulator</keyword>
<evidence type="ECO:0000256" key="9">
    <source>
        <dbReference type="ARBA" id="ARBA00023242"/>
    </source>
</evidence>
<evidence type="ECO:0000256" key="7">
    <source>
        <dbReference type="ARBA" id="ARBA00022833"/>
    </source>
</evidence>
<comment type="subcellular location">
    <subcellularLocation>
        <location evidence="1">Nucleus</location>
    </subcellularLocation>
</comment>
<comment type="similarity">
    <text evidence="2">Belongs to the pym family.</text>
</comment>
<sequence>MKKFYPSTTRDWGNLIGRQTDPQQNKQQVAEPKGPRSKRQAPTARENIRRVERDTRSQSVVKGKGKDSPSPPAVSDQCLPGRRKKMKVSEISEGRSIQKKRGAGRPRLPRKPRQTPLAIADTVEDENDPDPLYCLCRQVSYGDMILCENKKCNEWYHFPCVQLRQKPKGKWYCPHCRGDRCDSASTLFIRKISGEIHVAMSTKDFVGDVRIKTKTGETYIAASQRADGTWRKARRVKDGYIPQEEQPRYESRGQQMSGKTTYPVGWSPTEVVKPKKKTKDHKEQGLKKPIVAAVKPNAPITPRECIEKKINNLNRKLRDIEVLQCKSLQQRIKDGELENPEKTQLEKISRKGVVMKEIEQLTAELEKL</sequence>
<name>A0A915PHC2_9BILA</name>
<evidence type="ECO:0000256" key="5">
    <source>
        <dbReference type="ARBA" id="ARBA00022723"/>
    </source>
</evidence>
<keyword evidence="6 11" id="KW-0863">Zinc-finger</keyword>
<feature type="domain" description="PHD-type" evidence="13">
    <location>
        <begin position="131"/>
        <end position="179"/>
    </location>
</feature>
<keyword evidence="9" id="KW-0539">Nucleus</keyword>
<feature type="binding site" evidence="10">
    <location>
        <position position="160"/>
    </location>
    <ligand>
        <name>Zn(2+)</name>
        <dbReference type="ChEBI" id="CHEBI:29105"/>
        <label>1</label>
    </ligand>
</feature>
<dbReference type="AlphaFoldDB" id="A0A915PHC2"/>
<evidence type="ECO:0000256" key="4">
    <source>
        <dbReference type="ARBA" id="ARBA00018898"/>
    </source>
</evidence>
<dbReference type="SMART" id="SM00249">
    <property type="entry name" value="PHD"/>
    <property type="match status" value="1"/>
</dbReference>
<reference evidence="15" key="1">
    <citation type="submission" date="2022-11" db="UniProtKB">
        <authorList>
            <consortium name="WormBaseParasite"/>
        </authorList>
    </citation>
    <scope>IDENTIFICATION</scope>
</reference>
<dbReference type="GO" id="GO:0006325">
    <property type="term" value="P:chromatin organization"/>
    <property type="evidence" value="ECO:0007669"/>
    <property type="project" value="UniProtKB-KW"/>
</dbReference>
<feature type="binding site" evidence="10">
    <location>
        <position position="152"/>
    </location>
    <ligand>
        <name>Zn(2+)</name>
        <dbReference type="ChEBI" id="CHEBI:29105"/>
        <label>2</label>
    </ligand>
</feature>
<proteinExistence type="inferred from homology"/>
<keyword evidence="5 10" id="KW-0479">Metal-binding</keyword>
<feature type="binding site" evidence="10">
    <location>
        <position position="134"/>
    </location>
    <ligand>
        <name>Zn(2+)</name>
        <dbReference type="ChEBI" id="CHEBI:29105"/>
        <label>1</label>
    </ligand>
</feature>
<evidence type="ECO:0000256" key="8">
    <source>
        <dbReference type="ARBA" id="ARBA00022853"/>
    </source>
</evidence>
<evidence type="ECO:0000256" key="1">
    <source>
        <dbReference type="ARBA" id="ARBA00004123"/>
    </source>
</evidence>
<evidence type="ECO:0000256" key="2">
    <source>
        <dbReference type="ARBA" id="ARBA00009394"/>
    </source>
</evidence>
<feature type="binding site" evidence="10">
    <location>
        <position position="147"/>
    </location>
    <ligand>
        <name>Zn(2+)</name>
        <dbReference type="ChEBI" id="CHEBI:29105"/>
        <label>2</label>
    </ligand>
</feature>
<organism evidence="14 15">
    <name type="scientific">Setaria digitata</name>
    <dbReference type="NCBI Taxonomy" id="48799"/>
    <lineage>
        <taxon>Eukaryota</taxon>
        <taxon>Metazoa</taxon>
        <taxon>Ecdysozoa</taxon>
        <taxon>Nematoda</taxon>
        <taxon>Chromadorea</taxon>
        <taxon>Rhabditida</taxon>
        <taxon>Spirurina</taxon>
        <taxon>Spiruromorpha</taxon>
        <taxon>Filarioidea</taxon>
        <taxon>Setariidae</taxon>
        <taxon>Setaria</taxon>
    </lineage>
</organism>
<dbReference type="WBParaSite" id="sdigi.contig1114.g10192.t1">
    <property type="protein sequence ID" value="sdigi.contig1114.g10192.t1"/>
    <property type="gene ID" value="sdigi.contig1114.g10192"/>
</dbReference>
<dbReference type="GO" id="GO:0006355">
    <property type="term" value="P:regulation of DNA-templated transcription"/>
    <property type="evidence" value="ECO:0007669"/>
    <property type="project" value="TreeGrafter"/>
</dbReference>
<evidence type="ECO:0000256" key="10">
    <source>
        <dbReference type="PIRSR" id="PIRSR628651-51"/>
    </source>
</evidence>
<dbReference type="Pfam" id="PF00628">
    <property type="entry name" value="PHD"/>
    <property type="match status" value="1"/>
</dbReference>